<dbReference type="InterPro" id="IPR013651">
    <property type="entry name" value="ATP-grasp_RimK-type"/>
</dbReference>
<dbReference type="Gene3D" id="3.30.1490.20">
    <property type="entry name" value="ATP-grasp fold, A domain"/>
    <property type="match status" value="1"/>
</dbReference>
<keyword evidence="1" id="KW-0547">Nucleotide-binding</keyword>
<dbReference type="GO" id="GO:0016879">
    <property type="term" value="F:ligase activity, forming carbon-nitrogen bonds"/>
    <property type="evidence" value="ECO:0007669"/>
    <property type="project" value="TreeGrafter"/>
</dbReference>
<evidence type="ECO:0000313" key="4">
    <source>
        <dbReference type="Proteomes" id="UP000179233"/>
    </source>
</evidence>
<evidence type="ECO:0000313" key="3">
    <source>
        <dbReference type="EMBL" id="OGY17648.1"/>
    </source>
</evidence>
<evidence type="ECO:0000259" key="2">
    <source>
        <dbReference type="PROSITE" id="PS50975"/>
    </source>
</evidence>
<dbReference type="GO" id="GO:0005524">
    <property type="term" value="F:ATP binding"/>
    <property type="evidence" value="ECO:0007669"/>
    <property type="project" value="UniProtKB-UniRule"/>
</dbReference>
<dbReference type="PROSITE" id="PS50975">
    <property type="entry name" value="ATP_GRASP"/>
    <property type="match status" value="1"/>
</dbReference>
<sequence length="308" mass="34111">MHARPLNRQAALYIEAAKKIGASYTIIHPAGLVRFSTNGKSTRIYKSQVEANNAVATLLARNKYHTNRLLQKAKIPVPKLSFCRTVGDAKKAAALIGYPIVLKPTKGSRGHRTVLEIKGEKELIQAARIIRKVNHTFLVEKFHLGKDYRFLVLKNKVIGIVKRLPPTVTGNGKQTIQELIRKLPRVKIDAEVRSVLRKQGQTLASILKKGKVIPIRRNANYSTGGSAETVDKSQIHPAILRLTVKTAQTIGITLAGVDMLIKSTSEPPKDNAVVIEVNSKPSIFIHHHPDRGRPQPVAKTILNHLLRL</sequence>
<name>A0A1G1VQG7_9BACT</name>
<dbReference type="PANTHER" id="PTHR21621">
    <property type="entry name" value="RIBOSOMAL PROTEIN S6 MODIFICATION PROTEIN"/>
    <property type="match status" value="1"/>
</dbReference>
<gene>
    <name evidence="3" type="ORF">A2786_05580</name>
</gene>
<dbReference type="InterPro" id="IPR013815">
    <property type="entry name" value="ATP_grasp_subdomain_1"/>
</dbReference>
<dbReference type="Proteomes" id="UP000179233">
    <property type="component" value="Unassembled WGS sequence"/>
</dbReference>
<dbReference type="SUPFAM" id="SSF56059">
    <property type="entry name" value="Glutathione synthetase ATP-binding domain-like"/>
    <property type="match status" value="1"/>
</dbReference>
<feature type="domain" description="ATP-grasp" evidence="2">
    <location>
        <begin position="67"/>
        <end position="306"/>
    </location>
</feature>
<dbReference type="GO" id="GO:0046872">
    <property type="term" value="F:metal ion binding"/>
    <property type="evidence" value="ECO:0007669"/>
    <property type="project" value="InterPro"/>
</dbReference>
<dbReference type="Pfam" id="PF08443">
    <property type="entry name" value="RimK"/>
    <property type="match status" value="2"/>
</dbReference>
<dbReference type="PANTHER" id="PTHR21621:SF0">
    <property type="entry name" value="BETA-CITRYLGLUTAMATE SYNTHASE B-RELATED"/>
    <property type="match status" value="1"/>
</dbReference>
<keyword evidence="1" id="KW-0067">ATP-binding</keyword>
<comment type="caution">
    <text evidence="3">The sequence shown here is derived from an EMBL/GenBank/DDBJ whole genome shotgun (WGS) entry which is preliminary data.</text>
</comment>
<dbReference type="GO" id="GO:0005737">
    <property type="term" value="C:cytoplasm"/>
    <property type="evidence" value="ECO:0007669"/>
    <property type="project" value="TreeGrafter"/>
</dbReference>
<reference evidence="3 4" key="1">
    <citation type="journal article" date="2016" name="Nat. Commun.">
        <title>Thousands of microbial genomes shed light on interconnected biogeochemical processes in an aquifer system.</title>
        <authorList>
            <person name="Anantharaman K."/>
            <person name="Brown C.T."/>
            <person name="Hug L.A."/>
            <person name="Sharon I."/>
            <person name="Castelle C.J."/>
            <person name="Probst A.J."/>
            <person name="Thomas B.C."/>
            <person name="Singh A."/>
            <person name="Wilkins M.J."/>
            <person name="Karaoz U."/>
            <person name="Brodie E.L."/>
            <person name="Williams K.H."/>
            <person name="Hubbard S.S."/>
            <person name="Banfield J.F."/>
        </authorList>
    </citation>
    <scope>NUCLEOTIDE SEQUENCE [LARGE SCALE GENOMIC DNA]</scope>
</reference>
<dbReference type="InterPro" id="IPR011761">
    <property type="entry name" value="ATP-grasp"/>
</dbReference>
<organism evidence="3 4">
    <name type="scientific">Candidatus Chisholmbacteria bacterium RIFCSPHIGHO2_01_FULL_52_32</name>
    <dbReference type="NCBI Taxonomy" id="1797591"/>
    <lineage>
        <taxon>Bacteria</taxon>
        <taxon>Candidatus Chisholmiibacteriota</taxon>
    </lineage>
</organism>
<accession>A0A1G1VQG7</accession>
<evidence type="ECO:0000256" key="1">
    <source>
        <dbReference type="PROSITE-ProRule" id="PRU00409"/>
    </source>
</evidence>
<protein>
    <recommendedName>
        <fullName evidence="2">ATP-grasp domain-containing protein</fullName>
    </recommendedName>
</protein>
<dbReference type="Gene3D" id="3.30.470.20">
    <property type="entry name" value="ATP-grasp fold, B domain"/>
    <property type="match status" value="1"/>
</dbReference>
<dbReference type="AlphaFoldDB" id="A0A1G1VQG7"/>
<dbReference type="EMBL" id="MHCJ01000007">
    <property type="protein sequence ID" value="OGY17648.1"/>
    <property type="molecule type" value="Genomic_DNA"/>
</dbReference>
<proteinExistence type="predicted"/>